<gene>
    <name evidence="5" type="ORF">C1H46_017075</name>
</gene>
<evidence type="ECO:0000313" key="5">
    <source>
        <dbReference type="EMBL" id="TQD97317.1"/>
    </source>
</evidence>
<keyword evidence="6" id="KW-1185">Reference proteome</keyword>
<protein>
    <recommendedName>
        <fullName evidence="7">Anaphase-promoting complex subunit 4 WD40 domain-containing protein</fullName>
    </recommendedName>
</protein>
<evidence type="ECO:0000313" key="6">
    <source>
        <dbReference type="Proteomes" id="UP000315295"/>
    </source>
</evidence>
<accession>A0A540MEZ3</accession>
<dbReference type="STRING" id="106549.A0A540MEZ3"/>
<name>A0A540MEZ3_MALBA</name>
<dbReference type="InterPro" id="IPR037867">
    <property type="entry name" value="Swd2/WDR82"/>
</dbReference>
<evidence type="ECO:0008006" key="7">
    <source>
        <dbReference type="Google" id="ProtNLM"/>
    </source>
</evidence>
<keyword evidence="3" id="KW-0677">Repeat</keyword>
<sequence length="142" mass="15870">MYEKGPFDMFSVGGDMSDANVVKFSDDGRLMLSTTTGGHIHVLDSFRGTLVQVMVVSMLGVFRAGKKSQGGRAPNMNLQLSNGLPETSCLQLDRPNYHFGFQICLSWDLTLEESRNFWSSHRKFLAQSSSKIPLNRQFVSET</sequence>
<dbReference type="AlphaFoldDB" id="A0A540MEZ3"/>
<dbReference type="Proteomes" id="UP000315295">
    <property type="component" value="Unassembled WGS sequence"/>
</dbReference>
<reference evidence="5 6" key="1">
    <citation type="journal article" date="2019" name="G3 (Bethesda)">
        <title>Sequencing of a Wild Apple (Malus baccata) Genome Unravels the Differences Between Cultivated and Wild Apple Species Regarding Disease Resistance and Cold Tolerance.</title>
        <authorList>
            <person name="Chen X."/>
        </authorList>
    </citation>
    <scope>NUCLEOTIDE SEQUENCE [LARGE SCALE GENOMIC DNA]</scope>
    <source>
        <strain evidence="6">cv. Shandingzi</strain>
        <tissue evidence="5">Leaves</tissue>
    </source>
</reference>
<evidence type="ECO:0000256" key="4">
    <source>
        <dbReference type="ARBA" id="ARBA00023242"/>
    </source>
</evidence>
<dbReference type="PANTHER" id="PTHR19861">
    <property type="entry name" value="WD40 REPEAT PROTEIN SWD2"/>
    <property type="match status" value="1"/>
</dbReference>
<dbReference type="GO" id="GO:0048188">
    <property type="term" value="C:Set1C/COMPASS complex"/>
    <property type="evidence" value="ECO:0007669"/>
    <property type="project" value="TreeGrafter"/>
</dbReference>
<dbReference type="EMBL" id="VIEB01000275">
    <property type="protein sequence ID" value="TQD97317.1"/>
    <property type="molecule type" value="Genomic_DNA"/>
</dbReference>
<evidence type="ECO:0000256" key="1">
    <source>
        <dbReference type="ARBA" id="ARBA00004123"/>
    </source>
</evidence>
<evidence type="ECO:0000256" key="2">
    <source>
        <dbReference type="ARBA" id="ARBA00022574"/>
    </source>
</evidence>
<keyword evidence="2" id="KW-0853">WD repeat</keyword>
<dbReference type="PANTHER" id="PTHR19861:SF0">
    <property type="entry name" value="WD REPEAT-CONTAINING PROTEIN 82"/>
    <property type="match status" value="1"/>
</dbReference>
<evidence type="ECO:0000256" key="3">
    <source>
        <dbReference type="ARBA" id="ARBA00022737"/>
    </source>
</evidence>
<comment type="caution">
    <text evidence="5">The sequence shown here is derived from an EMBL/GenBank/DDBJ whole genome shotgun (WGS) entry which is preliminary data.</text>
</comment>
<comment type="subcellular location">
    <subcellularLocation>
        <location evidence="1">Nucleus</location>
    </subcellularLocation>
</comment>
<keyword evidence="4" id="KW-0539">Nucleus</keyword>
<organism evidence="5 6">
    <name type="scientific">Malus baccata</name>
    <name type="common">Siberian crab apple</name>
    <name type="synonym">Pyrus baccata</name>
    <dbReference type="NCBI Taxonomy" id="106549"/>
    <lineage>
        <taxon>Eukaryota</taxon>
        <taxon>Viridiplantae</taxon>
        <taxon>Streptophyta</taxon>
        <taxon>Embryophyta</taxon>
        <taxon>Tracheophyta</taxon>
        <taxon>Spermatophyta</taxon>
        <taxon>Magnoliopsida</taxon>
        <taxon>eudicotyledons</taxon>
        <taxon>Gunneridae</taxon>
        <taxon>Pentapetalae</taxon>
        <taxon>rosids</taxon>
        <taxon>fabids</taxon>
        <taxon>Rosales</taxon>
        <taxon>Rosaceae</taxon>
        <taxon>Amygdaloideae</taxon>
        <taxon>Maleae</taxon>
        <taxon>Malus</taxon>
    </lineage>
</organism>
<proteinExistence type="predicted"/>
<dbReference type="GO" id="GO:0003682">
    <property type="term" value="F:chromatin binding"/>
    <property type="evidence" value="ECO:0007669"/>
    <property type="project" value="TreeGrafter"/>
</dbReference>